<dbReference type="SUPFAM" id="SSF74650">
    <property type="entry name" value="Galactose mutarotase-like"/>
    <property type="match status" value="1"/>
</dbReference>
<dbReference type="Proteomes" id="UP000051491">
    <property type="component" value="Unassembled WGS sequence"/>
</dbReference>
<dbReference type="AlphaFoldDB" id="A0A0R2KH31"/>
<protein>
    <submittedName>
        <fullName evidence="1">Galactose mutarotase-like protein</fullName>
    </submittedName>
</protein>
<organism evidence="1 2">
    <name type="scientific">Ligilactobacillus acidipiscis</name>
    <dbReference type="NCBI Taxonomy" id="89059"/>
    <lineage>
        <taxon>Bacteria</taxon>
        <taxon>Bacillati</taxon>
        <taxon>Bacillota</taxon>
        <taxon>Bacilli</taxon>
        <taxon>Lactobacillales</taxon>
        <taxon>Lactobacillaceae</taxon>
        <taxon>Ligilactobacillus</taxon>
    </lineage>
</organism>
<comment type="caution">
    <text evidence="1">The sequence shown here is derived from an EMBL/GenBank/DDBJ whole genome shotgun (WGS) entry which is preliminary data.</text>
</comment>
<accession>A0A0R2KH31</accession>
<dbReference type="GO" id="GO:0005975">
    <property type="term" value="P:carbohydrate metabolic process"/>
    <property type="evidence" value="ECO:0007669"/>
    <property type="project" value="InterPro"/>
</dbReference>
<dbReference type="CDD" id="cd09024">
    <property type="entry name" value="Aldose_epim_lacX"/>
    <property type="match status" value="1"/>
</dbReference>
<evidence type="ECO:0000313" key="1">
    <source>
        <dbReference type="EMBL" id="KRN85821.1"/>
    </source>
</evidence>
<dbReference type="Gene3D" id="2.70.98.10">
    <property type="match status" value="1"/>
</dbReference>
<dbReference type="GO" id="GO:0016853">
    <property type="term" value="F:isomerase activity"/>
    <property type="evidence" value="ECO:0007669"/>
    <property type="project" value="InterPro"/>
</dbReference>
<dbReference type="InterPro" id="IPR037481">
    <property type="entry name" value="LacX"/>
</dbReference>
<dbReference type="STRING" id="89059.LAC1533_1227"/>
<evidence type="ECO:0000313" key="2">
    <source>
        <dbReference type="Proteomes" id="UP000051491"/>
    </source>
</evidence>
<dbReference type="Pfam" id="PF01263">
    <property type="entry name" value="Aldose_epim"/>
    <property type="match status" value="1"/>
</dbReference>
<dbReference type="InterPro" id="IPR008183">
    <property type="entry name" value="Aldose_1/G6P_1-epimerase"/>
</dbReference>
<dbReference type="OrthoDB" id="9795355at2"/>
<proteinExistence type="predicted"/>
<sequence length="292" mass="33377">MAVIIENDKIRAVINEHGAELSSLIAKGTGIDYMWSGDAKYWGRHSPVLFPIEGKLKNDSYHFNGQEYHMTQHGFARDQDFAVVECDDQHATFELTQNAATKEKYPFDFRLHLTYSVKDTTLTLDYSVYNPADEQELFFALGAHPAFKAPLMPNEKYTDYELRFAPAKTRKKIPLANSLTDPMHEFDVNENRLAVSRELFKNDALIYNLQQEPTKITLQDTKQKHGIQVDTKDAKYVGIWSAYPKDGQFVCIEPWWGLADPQDADGELTHKFAINKLASHQEFKAGFSVSLF</sequence>
<reference evidence="1 2" key="1">
    <citation type="journal article" date="2015" name="Genome Announc.">
        <title>Expanding the biotechnology potential of lactobacilli through comparative genomics of 213 strains and associated genera.</title>
        <authorList>
            <person name="Sun Z."/>
            <person name="Harris H.M."/>
            <person name="McCann A."/>
            <person name="Guo C."/>
            <person name="Argimon S."/>
            <person name="Zhang W."/>
            <person name="Yang X."/>
            <person name="Jeffery I.B."/>
            <person name="Cooney J.C."/>
            <person name="Kagawa T.F."/>
            <person name="Liu W."/>
            <person name="Song Y."/>
            <person name="Salvetti E."/>
            <person name="Wrobel A."/>
            <person name="Rasinkangas P."/>
            <person name="Parkhill J."/>
            <person name="Rea M.C."/>
            <person name="O'Sullivan O."/>
            <person name="Ritari J."/>
            <person name="Douillard F.P."/>
            <person name="Paul Ross R."/>
            <person name="Yang R."/>
            <person name="Briner A.E."/>
            <person name="Felis G.E."/>
            <person name="de Vos W.M."/>
            <person name="Barrangou R."/>
            <person name="Klaenhammer T.R."/>
            <person name="Caufield P.W."/>
            <person name="Cui Y."/>
            <person name="Zhang H."/>
            <person name="O'Toole P.W."/>
        </authorList>
    </citation>
    <scope>NUCLEOTIDE SEQUENCE [LARGE SCALE GENOMIC DNA]</scope>
    <source>
        <strain evidence="1 2">DSM 15353</strain>
    </source>
</reference>
<dbReference type="RefSeq" id="WP_010494163.1">
    <property type="nucleotide sequence ID" value="NZ_JQBK01000018.1"/>
</dbReference>
<dbReference type="InterPro" id="IPR011013">
    <property type="entry name" value="Gal_mutarotase_sf_dom"/>
</dbReference>
<dbReference type="EMBL" id="JQBK01000018">
    <property type="protein sequence ID" value="KRN85821.1"/>
    <property type="molecule type" value="Genomic_DNA"/>
</dbReference>
<dbReference type="GO" id="GO:0030246">
    <property type="term" value="F:carbohydrate binding"/>
    <property type="evidence" value="ECO:0007669"/>
    <property type="project" value="InterPro"/>
</dbReference>
<dbReference type="PATRIC" id="fig|89059.3.peg.739"/>
<name>A0A0R2KH31_9LACO</name>
<gene>
    <name evidence="1" type="ORF">IV43_GL000708</name>
</gene>
<dbReference type="InterPro" id="IPR014718">
    <property type="entry name" value="GH-type_carb-bd"/>
</dbReference>